<keyword evidence="2" id="KW-0238">DNA-binding</keyword>
<dbReference type="AlphaFoldDB" id="A0AAU2GXB3"/>
<evidence type="ECO:0000259" key="1">
    <source>
        <dbReference type="PROSITE" id="PS51742"/>
    </source>
</evidence>
<gene>
    <name evidence="2" type="ORF">OHV25_07930</name>
</gene>
<dbReference type="Pfam" id="PF03479">
    <property type="entry name" value="PCC"/>
    <property type="match status" value="1"/>
</dbReference>
<sequence>MKTHAFRLLNGDDLKKSIESYVTAQEIQAGYVITCVGGFSGAVLRMPGAKTFEHLEGDYEIVSIEGTLSPNGCHIHVSMSDIHGNVKGGHLSEGCIVRLTAEVVLAEDRQFRFYRRFDQDTGFNELGIESAENSF</sequence>
<organism evidence="2">
    <name type="scientific">Streptomyces sp. NBC_00060</name>
    <dbReference type="NCBI Taxonomy" id="2975636"/>
    <lineage>
        <taxon>Bacteria</taxon>
        <taxon>Bacillati</taxon>
        <taxon>Actinomycetota</taxon>
        <taxon>Actinomycetes</taxon>
        <taxon>Kitasatosporales</taxon>
        <taxon>Streptomycetaceae</taxon>
        <taxon>Streptomyces</taxon>
    </lineage>
</organism>
<name>A0AAU2GXB3_9ACTN</name>
<dbReference type="SUPFAM" id="SSF117856">
    <property type="entry name" value="AF0104/ALDC/Ptd012-like"/>
    <property type="match status" value="1"/>
</dbReference>
<evidence type="ECO:0000313" key="2">
    <source>
        <dbReference type="EMBL" id="WTU39506.1"/>
    </source>
</evidence>
<protein>
    <submittedName>
        <fullName evidence="2">DNA-binding protein</fullName>
    </submittedName>
</protein>
<dbReference type="PROSITE" id="PS51742">
    <property type="entry name" value="PPC"/>
    <property type="match status" value="1"/>
</dbReference>
<dbReference type="PANTHER" id="PTHR34988">
    <property type="entry name" value="PROTEIN, PUTATIVE-RELATED"/>
    <property type="match status" value="1"/>
</dbReference>
<dbReference type="Gene3D" id="3.30.1330.80">
    <property type="entry name" value="Hypothetical protein, similar to alpha- acetolactate decarboxylase, domain 2"/>
    <property type="match status" value="1"/>
</dbReference>
<dbReference type="InterPro" id="IPR005175">
    <property type="entry name" value="PPC_dom"/>
</dbReference>
<proteinExistence type="predicted"/>
<dbReference type="EMBL" id="CP108253">
    <property type="protein sequence ID" value="WTU39506.1"/>
    <property type="molecule type" value="Genomic_DNA"/>
</dbReference>
<reference evidence="2" key="1">
    <citation type="submission" date="2022-10" db="EMBL/GenBank/DDBJ databases">
        <title>The complete genomes of actinobacterial strains from the NBC collection.</title>
        <authorList>
            <person name="Joergensen T.S."/>
            <person name="Alvarez Arevalo M."/>
            <person name="Sterndorff E.B."/>
            <person name="Faurdal D."/>
            <person name="Vuksanovic O."/>
            <person name="Mourched A.-S."/>
            <person name="Charusanti P."/>
            <person name="Shaw S."/>
            <person name="Blin K."/>
            <person name="Weber T."/>
        </authorList>
    </citation>
    <scope>NUCLEOTIDE SEQUENCE</scope>
    <source>
        <strain evidence="2">NBC_00060</strain>
    </source>
</reference>
<dbReference type="CDD" id="cd11378">
    <property type="entry name" value="DUF296"/>
    <property type="match status" value="1"/>
</dbReference>
<dbReference type="PANTHER" id="PTHR34988:SF1">
    <property type="entry name" value="DNA-BINDING PROTEIN"/>
    <property type="match status" value="1"/>
</dbReference>
<dbReference type="GO" id="GO:0003677">
    <property type="term" value="F:DNA binding"/>
    <property type="evidence" value="ECO:0007669"/>
    <property type="project" value="UniProtKB-KW"/>
</dbReference>
<feature type="domain" description="PPC" evidence="1">
    <location>
        <begin position="1"/>
        <end position="129"/>
    </location>
</feature>
<accession>A0AAU2GXB3</accession>